<keyword evidence="1" id="KW-0732">Signal</keyword>
<evidence type="ECO:0000313" key="3">
    <source>
        <dbReference type="Proteomes" id="UP001595444"/>
    </source>
</evidence>
<evidence type="ECO:0000313" key="2">
    <source>
        <dbReference type="EMBL" id="MFC3051913.1"/>
    </source>
</evidence>
<feature type="chain" id="PRO_5045926636" evidence="1">
    <location>
        <begin position="25"/>
        <end position="218"/>
    </location>
</feature>
<gene>
    <name evidence="2" type="ORF">ACFOKA_08350</name>
</gene>
<evidence type="ECO:0000256" key="1">
    <source>
        <dbReference type="SAM" id="SignalP"/>
    </source>
</evidence>
<dbReference type="RefSeq" id="WP_194215333.1">
    <property type="nucleotide sequence ID" value="NZ_CP061205.1"/>
</dbReference>
<dbReference type="Gene3D" id="3.40.1570.10">
    <property type="entry name" value="HemS/ChuS/ChuX like domains"/>
    <property type="match status" value="1"/>
</dbReference>
<reference evidence="3" key="1">
    <citation type="journal article" date="2019" name="Int. J. Syst. Evol. Microbiol.">
        <title>The Global Catalogue of Microorganisms (GCM) 10K type strain sequencing project: providing services to taxonomists for standard genome sequencing and annotation.</title>
        <authorList>
            <consortium name="The Broad Institute Genomics Platform"/>
            <consortium name="The Broad Institute Genome Sequencing Center for Infectious Disease"/>
            <person name="Wu L."/>
            <person name="Ma J."/>
        </authorList>
    </citation>
    <scope>NUCLEOTIDE SEQUENCE [LARGE SCALE GENOMIC DNA]</scope>
    <source>
        <strain evidence="3">KCTC 62164</strain>
    </source>
</reference>
<protein>
    <submittedName>
        <fullName evidence="2">ChuX/HutX family heme-like substrate-binding protein</fullName>
    </submittedName>
</protein>
<sequence length="218" mass="23208">MRGLTLFATIALATSASFTSVSVASDDVRDLCVSQGDKTKFLDYIEKNQPGAPLAIASRGLEVPEALLTSALPKTAAVGVKANPEITTQIWKSIDAWGADTDIGMVFSPSDQHAFVFPKHRVPLLQEGAKEGYLDMVANGDGGVHAHVQLKNISYIYATNLKSKDGKWQTQGITFFGPDGHAVIGVFASIKSKVISDAAVKGFEKTWAILSGLPQACE</sequence>
<dbReference type="InterPro" id="IPR010413">
    <property type="entry name" value="HutX-like"/>
</dbReference>
<dbReference type="Pfam" id="PF06228">
    <property type="entry name" value="ChuX_HutX"/>
    <property type="match status" value="1"/>
</dbReference>
<dbReference type="EMBL" id="JBHRSL010000006">
    <property type="protein sequence ID" value="MFC3051913.1"/>
    <property type="molecule type" value="Genomic_DNA"/>
</dbReference>
<name>A0ABV7D4G6_9PROT</name>
<dbReference type="InterPro" id="IPR053733">
    <property type="entry name" value="Heme_Transport_Util_sf"/>
</dbReference>
<dbReference type="Proteomes" id="UP001595444">
    <property type="component" value="Unassembled WGS sequence"/>
</dbReference>
<keyword evidence="3" id="KW-1185">Reference proteome</keyword>
<organism evidence="2 3">
    <name type="scientific">Kordiimonas pumila</name>
    <dbReference type="NCBI Taxonomy" id="2161677"/>
    <lineage>
        <taxon>Bacteria</taxon>
        <taxon>Pseudomonadati</taxon>
        <taxon>Pseudomonadota</taxon>
        <taxon>Alphaproteobacteria</taxon>
        <taxon>Kordiimonadales</taxon>
        <taxon>Kordiimonadaceae</taxon>
        <taxon>Kordiimonas</taxon>
    </lineage>
</organism>
<dbReference type="SUPFAM" id="SSF144064">
    <property type="entry name" value="Heme iron utilization protein-like"/>
    <property type="match status" value="1"/>
</dbReference>
<comment type="caution">
    <text evidence="2">The sequence shown here is derived from an EMBL/GenBank/DDBJ whole genome shotgun (WGS) entry which is preliminary data.</text>
</comment>
<accession>A0ABV7D4G6</accession>
<proteinExistence type="predicted"/>
<feature type="signal peptide" evidence="1">
    <location>
        <begin position="1"/>
        <end position="24"/>
    </location>
</feature>